<keyword evidence="2" id="KW-1185">Reference proteome</keyword>
<evidence type="ECO:0000313" key="1">
    <source>
        <dbReference type="EMBL" id="GLS17933.1"/>
    </source>
</evidence>
<dbReference type="InterPro" id="IPR031723">
    <property type="entry name" value="DMSP_lyase"/>
</dbReference>
<accession>A0ABQ6CE54</accession>
<name>A0ABQ6CE54_9HYPH</name>
<gene>
    <name evidence="1" type="ORF">GCM10007874_09490</name>
</gene>
<evidence type="ECO:0008006" key="3">
    <source>
        <dbReference type="Google" id="ProtNLM"/>
    </source>
</evidence>
<protein>
    <recommendedName>
        <fullName evidence="3">Dimethlysulfonioproprionate lyase</fullName>
    </recommendedName>
</protein>
<dbReference type="RefSeq" id="WP_284310765.1">
    <property type="nucleotide sequence ID" value="NZ_BSPC01000007.1"/>
</dbReference>
<sequence length="226" mass="24384">MSEPHRAQPSAGTAPDALLARLLGEIGRLLGGEAEFARPFLAALPREPFHRQPGDGEAFLPVLRDWSDCLARAPKEQAALAPVAEVLAALSPFLRWRQNPNYRVSPPDPGFLDGYGYSEIAGPYGLVAAGIRCGVLLLGPHIFYPAHRHPAEEIYIPLTFGDWQRGEAEIAVGGWTERPAGAVIHHPPKAPHAMRAGEQALAALYLWRGDLATEARLDVAGKAMPS</sequence>
<proteinExistence type="predicted"/>
<dbReference type="Gene3D" id="2.60.120.10">
    <property type="entry name" value="Jelly Rolls"/>
    <property type="match status" value="1"/>
</dbReference>
<evidence type="ECO:0000313" key="2">
    <source>
        <dbReference type="Proteomes" id="UP001156882"/>
    </source>
</evidence>
<dbReference type="EMBL" id="BSPC01000007">
    <property type="protein sequence ID" value="GLS17933.1"/>
    <property type="molecule type" value="Genomic_DNA"/>
</dbReference>
<dbReference type="Proteomes" id="UP001156882">
    <property type="component" value="Unassembled WGS sequence"/>
</dbReference>
<dbReference type="InterPro" id="IPR014710">
    <property type="entry name" value="RmlC-like_jellyroll"/>
</dbReference>
<dbReference type="SUPFAM" id="SSF51182">
    <property type="entry name" value="RmlC-like cupins"/>
    <property type="match status" value="1"/>
</dbReference>
<reference evidence="2" key="1">
    <citation type="journal article" date="2019" name="Int. J. Syst. Evol. Microbiol.">
        <title>The Global Catalogue of Microorganisms (GCM) 10K type strain sequencing project: providing services to taxonomists for standard genome sequencing and annotation.</title>
        <authorList>
            <consortium name="The Broad Institute Genomics Platform"/>
            <consortium name="The Broad Institute Genome Sequencing Center for Infectious Disease"/>
            <person name="Wu L."/>
            <person name="Ma J."/>
        </authorList>
    </citation>
    <scope>NUCLEOTIDE SEQUENCE [LARGE SCALE GENOMIC DNA]</scope>
    <source>
        <strain evidence="2">NBRC 101365</strain>
    </source>
</reference>
<dbReference type="InterPro" id="IPR011051">
    <property type="entry name" value="RmlC_Cupin_sf"/>
</dbReference>
<comment type="caution">
    <text evidence="1">The sequence shown here is derived from an EMBL/GenBank/DDBJ whole genome shotgun (WGS) entry which is preliminary data.</text>
</comment>
<organism evidence="1 2">
    <name type="scientific">Labrys miyagiensis</name>
    <dbReference type="NCBI Taxonomy" id="346912"/>
    <lineage>
        <taxon>Bacteria</taxon>
        <taxon>Pseudomonadati</taxon>
        <taxon>Pseudomonadota</taxon>
        <taxon>Alphaproteobacteria</taxon>
        <taxon>Hyphomicrobiales</taxon>
        <taxon>Xanthobacteraceae</taxon>
        <taxon>Labrys</taxon>
    </lineage>
</organism>
<dbReference type="Pfam" id="PF16867">
    <property type="entry name" value="DMSP_lyase"/>
    <property type="match status" value="1"/>
</dbReference>